<organism evidence="1 2">
    <name type="scientific">Heterodera trifolii</name>
    <dbReference type="NCBI Taxonomy" id="157864"/>
    <lineage>
        <taxon>Eukaryota</taxon>
        <taxon>Metazoa</taxon>
        <taxon>Ecdysozoa</taxon>
        <taxon>Nematoda</taxon>
        <taxon>Chromadorea</taxon>
        <taxon>Rhabditida</taxon>
        <taxon>Tylenchina</taxon>
        <taxon>Tylenchomorpha</taxon>
        <taxon>Tylenchoidea</taxon>
        <taxon>Heteroderidae</taxon>
        <taxon>Heteroderinae</taxon>
        <taxon>Heterodera</taxon>
    </lineage>
</organism>
<name>A0ABD2K7M2_9BILA</name>
<proteinExistence type="predicted"/>
<dbReference type="EMBL" id="JBICBT010000819">
    <property type="protein sequence ID" value="KAL3098848.1"/>
    <property type="molecule type" value="Genomic_DNA"/>
</dbReference>
<dbReference type="AlphaFoldDB" id="A0ABD2K7M2"/>
<sequence>MSSSVSSVPFGNCVAPPTKVAHFVEKEIPEILRLCPQALSEHKSPAAVAPQFFFHILPKHLQSPKKAVPSMNQQVHAFRAAKDALLVRVENSAGADLRVLFQGISAQFNIPNDIGLVEWFEENNPGNYGIVEFRAKMHALHLELIGTGNNELLGSATAYLVFIKTLISRNYV</sequence>
<comment type="caution">
    <text evidence="1">The sequence shown here is derived from an EMBL/GenBank/DDBJ whole genome shotgun (WGS) entry which is preliminary data.</text>
</comment>
<dbReference type="Proteomes" id="UP001620626">
    <property type="component" value="Unassembled WGS sequence"/>
</dbReference>
<evidence type="ECO:0000313" key="2">
    <source>
        <dbReference type="Proteomes" id="UP001620626"/>
    </source>
</evidence>
<evidence type="ECO:0000313" key="1">
    <source>
        <dbReference type="EMBL" id="KAL3098848.1"/>
    </source>
</evidence>
<reference evidence="1 2" key="1">
    <citation type="submission" date="2024-10" db="EMBL/GenBank/DDBJ databases">
        <authorList>
            <person name="Kim D."/>
        </authorList>
    </citation>
    <scope>NUCLEOTIDE SEQUENCE [LARGE SCALE GENOMIC DNA]</scope>
    <source>
        <strain evidence="1">BH-2024</strain>
    </source>
</reference>
<protein>
    <submittedName>
        <fullName evidence="1">Uncharacterized protein</fullName>
    </submittedName>
</protein>
<keyword evidence="2" id="KW-1185">Reference proteome</keyword>
<accession>A0ABD2K7M2</accession>
<gene>
    <name evidence="1" type="ORF">niasHT_024603</name>
</gene>